<dbReference type="GO" id="GO:0032259">
    <property type="term" value="P:methylation"/>
    <property type="evidence" value="ECO:0007669"/>
    <property type="project" value="UniProtKB-KW"/>
</dbReference>
<gene>
    <name evidence="2" type="ORF">A4D02_23080</name>
</gene>
<reference evidence="2 3" key="1">
    <citation type="submission" date="2016-04" db="EMBL/GenBank/DDBJ databases">
        <authorList>
            <person name="Chen L."/>
            <person name="Zhuang W."/>
            <person name="Wang G."/>
        </authorList>
    </citation>
    <scope>NUCLEOTIDE SEQUENCE [LARGE SCALE GENOMIC DNA]</scope>
    <source>
        <strain evidence="3">GR20</strain>
    </source>
</reference>
<dbReference type="Proteomes" id="UP000192277">
    <property type="component" value="Unassembled WGS sequence"/>
</dbReference>
<keyword evidence="2" id="KW-0808">Transferase</keyword>
<protein>
    <submittedName>
        <fullName evidence="2">5-methyltetrahydropteroyltriglutamate--homocysteine methyltransferase</fullName>
    </submittedName>
</protein>
<dbReference type="SUPFAM" id="SSF51726">
    <property type="entry name" value="UROD/MetE-like"/>
    <property type="match status" value="1"/>
</dbReference>
<dbReference type="Pfam" id="PF01717">
    <property type="entry name" value="Meth_synt_2"/>
    <property type="match status" value="1"/>
</dbReference>
<proteinExistence type="predicted"/>
<dbReference type="Gene3D" id="3.20.20.210">
    <property type="match status" value="1"/>
</dbReference>
<dbReference type="PANTHER" id="PTHR43844:SF2">
    <property type="entry name" value="SYNTHASE, VITAMIN-B12 INDEPENDENT, PUTATIVE (AFU_ORTHOLOGUE AFUA_3G12060)-RELATED"/>
    <property type="match status" value="1"/>
</dbReference>
<keyword evidence="3" id="KW-1185">Reference proteome</keyword>
<evidence type="ECO:0000259" key="1">
    <source>
        <dbReference type="Pfam" id="PF01717"/>
    </source>
</evidence>
<dbReference type="InterPro" id="IPR038071">
    <property type="entry name" value="UROD/MetE-like_sf"/>
</dbReference>
<dbReference type="PANTHER" id="PTHR43844">
    <property type="entry name" value="METHIONINE SYNTHASE"/>
    <property type="match status" value="1"/>
</dbReference>
<dbReference type="InterPro" id="IPR002629">
    <property type="entry name" value="Met_Synth_C/arc"/>
</dbReference>
<dbReference type="CDD" id="cd03311">
    <property type="entry name" value="CIMS_C_terminal_like"/>
    <property type="match status" value="1"/>
</dbReference>
<name>A0ABX3P227_9BACT</name>
<evidence type="ECO:0000313" key="3">
    <source>
        <dbReference type="Proteomes" id="UP000192277"/>
    </source>
</evidence>
<sequence>MKIQTEPIGSIPRPRYLLEGMRAFANHELPQPELDKLFEIALTETITQFEATGSPVITDGEQTKPSFATYPVHGLETLAPDGVVIPFADGHTRQLPKITAGPFRYQTYAGGYVQKARTLTRLPVKQAVISASALSLLYPQEGVDGYSRDQFITDLLNEAEKDIRSCFDNGAYNVQIDFTEARLALKLDPSKGLLQSFIDLNNQVLNRFTAEERKRIGVHTCPGGDHDSTHSADIDYAELLPSLFQLNAGSFYLEYAAEKNKLEVLQIIKGTIKPDQRVFIGVTNVLERRVETAAEIRDLILEAAEFIPVEQLGTTDDCGFSPFADDTSTSREMAFAKIKARVEGTALASAALERSQVIINA</sequence>
<keyword evidence="2" id="KW-0489">Methyltransferase</keyword>
<evidence type="ECO:0000313" key="2">
    <source>
        <dbReference type="EMBL" id="OQP53276.1"/>
    </source>
</evidence>
<feature type="domain" description="Cobalamin-independent methionine synthase MetE C-terminal/archaeal" evidence="1">
    <location>
        <begin position="8"/>
        <end position="321"/>
    </location>
</feature>
<dbReference type="GO" id="GO:0008168">
    <property type="term" value="F:methyltransferase activity"/>
    <property type="evidence" value="ECO:0007669"/>
    <property type="project" value="UniProtKB-KW"/>
</dbReference>
<accession>A0ABX3P227</accession>
<dbReference type="RefSeq" id="WP_014218181.1">
    <property type="nucleotide sequence ID" value="NZ_LWBO01000003.1"/>
</dbReference>
<dbReference type="EMBL" id="LWBO01000003">
    <property type="protein sequence ID" value="OQP53276.1"/>
    <property type="molecule type" value="Genomic_DNA"/>
</dbReference>
<comment type="caution">
    <text evidence="2">The sequence shown here is derived from an EMBL/GenBank/DDBJ whole genome shotgun (WGS) entry which is preliminary data.</text>
</comment>
<organism evidence="2 3">
    <name type="scientific">Niastella koreensis</name>
    <dbReference type="NCBI Taxonomy" id="354356"/>
    <lineage>
        <taxon>Bacteria</taxon>
        <taxon>Pseudomonadati</taxon>
        <taxon>Bacteroidota</taxon>
        <taxon>Chitinophagia</taxon>
        <taxon>Chitinophagales</taxon>
        <taxon>Chitinophagaceae</taxon>
        <taxon>Niastella</taxon>
    </lineage>
</organism>